<evidence type="ECO:0000256" key="2">
    <source>
        <dbReference type="ARBA" id="ARBA00022473"/>
    </source>
</evidence>
<proteinExistence type="inferred from homology"/>
<gene>
    <name evidence="4" type="ORF">V6N11_036828</name>
</gene>
<evidence type="ECO:0000313" key="4">
    <source>
        <dbReference type="EMBL" id="KAK9010317.1"/>
    </source>
</evidence>
<dbReference type="Pfam" id="PF02519">
    <property type="entry name" value="Auxin_inducible"/>
    <property type="match status" value="1"/>
</dbReference>
<dbReference type="EMBL" id="JBBPBN010000024">
    <property type="protein sequence ID" value="KAK9010317.1"/>
    <property type="molecule type" value="Genomic_DNA"/>
</dbReference>
<organism evidence="4 5">
    <name type="scientific">Hibiscus sabdariffa</name>
    <name type="common">roselle</name>
    <dbReference type="NCBI Taxonomy" id="183260"/>
    <lineage>
        <taxon>Eukaryota</taxon>
        <taxon>Viridiplantae</taxon>
        <taxon>Streptophyta</taxon>
        <taxon>Embryophyta</taxon>
        <taxon>Tracheophyta</taxon>
        <taxon>Spermatophyta</taxon>
        <taxon>Magnoliopsida</taxon>
        <taxon>eudicotyledons</taxon>
        <taxon>Gunneridae</taxon>
        <taxon>Pentapetalae</taxon>
        <taxon>rosids</taxon>
        <taxon>malvids</taxon>
        <taxon>Malvales</taxon>
        <taxon>Malvaceae</taxon>
        <taxon>Malvoideae</taxon>
        <taxon>Hibiscus</taxon>
    </lineage>
</organism>
<evidence type="ECO:0000256" key="1">
    <source>
        <dbReference type="ARBA" id="ARBA00006974"/>
    </source>
</evidence>
<evidence type="ECO:0000256" key="3">
    <source>
        <dbReference type="ARBA" id="ARBA00022604"/>
    </source>
</evidence>
<comment type="similarity">
    <text evidence="1">Belongs to the ARG7 family.</text>
</comment>
<reference evidence="4 5" key="1">
    <citation type="journal article" date="2024" name="G3 (Bethesda)">
        <title>Genome assembly of Hibiscus sabdariffa L. provides insights into metabolisms of medicinal natural products.</title>
        <authorList>
            <person name="Kim T."/>
        </authorList>
    </citation>
    <scope>NUCLEOTIDE SEQUENCE [LARGE SCALE GENOMIC DNA]</scope>
    <source>
        <strain evidence="4">TK-2024</strain>
        <tissue evidence="4">Old leaves</tissue>
    </source>
</reference>
<keyword evidence="2" id="KW-0217">Developmental protein</keyword>
<sequence length="201" mass="23237">MNTRVLNSMKSCGSTTLLERNIFQVLRFTNQYKYLQVWLKWCVDFKETHKFNEKLSIKTMAESKKGLMMFRPFFEKLRKRFSSSAYSLSTTLSQSTFDEDMSVGKAVPGDVKEGFFAVSAGEGTETQRFVIELDHLTNPEFLCLLDQARDEYGSHQKGVLSLPCQPHELEEILEHSKENNVCNESWDICNATTLESYQEDR</sequence>
<dbReference type="Proteomes" id="UP001396334">
    <property type="component" value="Unassembled WGS sequence"/>
</dbReference>
<evidence type="ECO:0000313" key="5">
    <source>
        <dbReference type="Proteomes" id="UP001396334"/>
    </source>
</evidence>
<protein>
    <submittedName>
        <fullName evidence="4">Uncharacterized protein</fullName>
    </submittedName>
</protein>
<keyword evidence="3" id="KW-0341">Growth regulation</keyword>
<dbReference type="PANTHER" id="PTHR31374:SF157">
    <property type="entry name" value="AUXIN-RESPONSIVE PROTEIN SAUR36-LIKE"/>
    <property type="match status" value="1"/>
</dbReference>
<accession>A0ABR2RBK5</accession>
<comment type="caution">
    <text evidence="4">The sequence shown here is derived from an EMBL/GenBank/DDBJ whole genome shotgun (WGS) entry which is preliminary data.</text>
</comment>
<name>A0ABR2RBK5_9ROSI</name>
<dbReference type="PANTHER" id="PTHR31374">
    <property type="entry name" value="AUXIN-INDUCED PROTEIN-LIKE-RELATED"/>
    <property type="match status" value="1"/>
</dbReference>
<keyword evidence="5" id="KW-1185">Reference proteome</keyword>
<dbReference type="InterPro" id="IPR003676">
    <property type="entry name" value="SAUR_fam"/>
</dbReference>